<accession>A0A2T7E6M6</accession>
<dbReference type="PROSITE" id="PS51420">
    <property type="entry name" value="RHO"/>
    <property type="match status" value="1"/>
</dbReference>
<dbReference type="SMART" id="SM00174">
    <property type="entry name" value="RHO"/>
    <property type="match status" value="1"/>
</dbReference>
<dbReference type="PROSITE" id="PS51421">
    <property type="entry name" value="RAS"/>
    <property type="match status" value="1"/>
</dbReference>
<dbReference type="Gramene" id="PUZ63482">
    <property type="protein sequence ID" value="PUZ63482"/>
    <property type="gene ID" value="GQ55_3G071100"/>
</dbReference>
<dbReference type="PANTHER" id="PTHR24072">
    <property type="entry name" value="RHO FAMILY GTPASE"/>
    <property type="match status" value="1"/>
</dbReference>
<keyword evidence="7" id="KW-1185">Reference proteome</keyword>
<dbReference type="AlphaFoldDB" id="A0A2T7E6M6"/>
<dbReference type="GO" id="GO:0003924">
    <property type="term" value="F:GTPase activity"/>
    <property type="evidence" value="ECO:0007669"/>
    <property type="project" value="InterPro"/>
</dbReference>
<reference evidence="6 7" key="1">
    <citation type="submission" date="2018-04" db="EMBL/GenBank/DDBJ databases">
        <title>WGS assembly of Panicum hallii var. hallii HAL2.</title>
        <authorList>
            <person name="Lovell J."/>
            <person name="Jenkins J."/>
            <person name="Lowry D."/>
            <person name="Mamidi S."/>
            <person name="Sreedasyam A."/>
            <person name="Weng X."/>
            <person name="Barry K."/>
            <person name="Bonette J."/>
            <person name="Campitelli B."/>
            <person name="Daum C."/>
            <person name="Gordon S."/>
            <person name="Gould B."/>
            <person name="Lipzen A."/>
            <person name="MacQueen A."/>
            <person name="Palacio-Mejia J."/>
            <person name="Plott C."/>
            <person name="Shakirov E."/>
            <person name="Shu S."/>
            <person name="Yoshinaga Y."/>
            <person name="Zane M."/>
            <person name="Rokhsar D."/>
            <person name="Grimwood J."/>
            <person name="Schmutz J."/>
            <person name="Juenger T."/>
        </authorList>
    </citation>
    <scope>NUCLEOTIDE SEQUENCE [LARGE SCALE GENOMIC DNA]</scope>
    <source>
        <strain evidence="7">cv. HAL2</strain>
    </source>
</reference>
<name>A0A2T7E6M6_9POAL</name>
<evidence type="ECO:0000313" key="7">
    <source>
        <dbReference type="Proteomes" id="UP000244336"/>
    </source>
</evidence>
<dbReference type="GO" id="GO:0005525">
    <property type="term" value="F:GTP binding"/>
    <property type="evidence" value="ECO:0007669"/>
    <property type="project" value="UniProtKB-KW"/>
</dbReference>
<evidence type="ECO:0000256" key="2">
    <source>
        <dbReference type="ARBA" id="ARBA00010142"/>
    </source>
</evidence>
<dbReference type="GO" id="GO:0019899">
    <property type="term" value="F:enzyme binding"/>
    <property type="evidence" value="ECO:0007669"/>
    <property type="project" value="EnsemblPlants"/>
</dbReference>
<gene>
    <name evidence="6" type="ORF">GQ55_3G071100</name>
</gene>
<dbReference type="STRING" id="1504633.A0A2T7E6M6"/>
<dbReference type="GO" id="GO:0016020">
    <property type="term" value="C:membrane"/>
    <property type="evidence" value="ECO:0007669"/>
    <property type="project" value="UniProtKB-SubCell"/>
</dbReference>
<dbReference type="CDD" id="cd04133">
    <property type="entry name" value="Rop_like"/>
    <property type="match status" value="1"/>
</dbReference>
<sequence>MSAAAAASSVAKFIKCVTVGDGAVGKTCMLICYTCNKFPTDYIPTVFDNFSANVSVDGSIVNLGLWDTAGQEDYSRLRPLSYRGADVFILSFSLVSRASYENVLKKWMPELRRFLPSIPVVLVGTKLDLREDRAYLADHPAASIITTEQGEELRKQIGAVAYIECSSKTQRAKRSYQEENEDKFESVCEEILLWKCLFQIIKDNPVEEWSPRSPCELLVLL</sequence>
<dbReference type="Gene3D" id="3.40.50.300">
    <property type="entry name" value="P-loop containing nucleotide triphosphate hydrolases"/>
    <property type="match status" value="1"/>
</dbReference>
<evidence type="ECO:0000313" key="6">
    <source>
        <dbReference type="EMBL" id="PUZ63482.1"/>
    </source>
</evidence>
<dbReference type="GO" id="GO:0007264">
    <property type="term" value="P:small GTPase-mediated signal transduction"/>
    <property type="evidence" value="ECO:0007669"/>
    <property type="project" value="InterPro"/>
</dbReference>
<evidence type="ECO:0000256" key="5">
    <source>
        <dbReference type="ARBA" id="ARBA00023288"/>
    </source>
</evidence>
<dbReference type="EMBL" id="CM009751">
    <property type="protein sequence ID" value="PUZ63482.1"/>
    <property type="molecule type" value="Genomic_DNA"/>
</dbReference>
<comment type="subcellular location">
    <subcellularLocation>
        <location evidence="1">Membrane</location>
        <topology evidence="1">Peripheral membrane protein</topology>
    </subcellularLocation>
</comment>
<comment type="similarity">
    <text evidence="2">Belongs to the small GTPase superfamily. Rho family.</text>
</comment>
<dbReference type="OrthoDB" id="8830751at2759"/>
<dbReference type="PROSITE" id="PS51419">
    <property type="entry name" value="RAB"/>
    <property type="match status" value="1"/>
</dbReference>
<organism evidence="6 7">
    <name type="scientific">Panicum hallii var. hallii</name>
    <dbReference type="NCBI Taxonomy" id="1504633"/>
    <lineage>
        <taxon>Eukaryota</taxon>
        <taxon>Viridiplantae</taxon>
        <taxon>Streptophyta</taxon>
        <taxon>Embryophyta</taxon>
        <taxon>Tracheophyta</taxon>
        <taxon>Spermatophyta</taxon>
        <taxon>Magnoliopsida</taxon>
        <taxon>Liliopsida</taxon>
        <taxon>Poales</taxon>
        <taxon>Poaceae</taxon>
        <taxon>PACMAD clade</taxon>
        <taxon>Panicoideae</taxon>
        <taxon>Panicodae</taxon>
        <taxon>Paniceae</taxon>
        <taxon>Panicinae</taxon>
        <taxon>Panicum</taxon>
        <taxon>Panicum sect. Panicum</taxon>
    </lineage>
</organism>
<evidence type="ECO:0000256" key="1">
    <source>
        <dbReference type="ARBA" id="ARBA00004170"/>
    </source>
</evidence>
<dbReference type="InterPro" id="IPR003578">
    <property type="entry name" value="Small_GTPase_Rho"/>
</dbReference>
<dbReference type="FunFam" id="3.40.50.300:FF:001179">
    <property type="entry name" value="Rho family GTPase"/>
    <property type="match status" value="1"/>
</dbReference>
<dbReference type="SMART" id="SM00173">
    <property type="entry name" value="RAS"/>
    <property type="match status" value="1"/>
</dbReference>
<dbReference type="NCBIfam" id="TIGR00231">
    <property type="entry name" value="small_GTP"/>
    <property type="match status" value="1"/>
</dbReference>
<dbReference type="Pfam" id="PF00071">
    <property type="entry name" value="Ras"/>
    <property type="match status" value="1"/>
</dbReference>
<dbReference type="InterPro" id="IPR001806">
    <property type="entry name" value="Small_GTPase"/>
</dbReference>
<dbReference type="Proteomes" id="UP000244336">
    <property type="component" value="Chromosome 3"/>
</dbReference>
<dbReference type="InterPro" id="IPR027417">
    <property type="entry name" value="P-loop_NTPase"/>
</dbReference>
<dbReference type="SUPFAM" id="SSF52540">
    <property type="entry name" value="P-loop containing nucleoside triphosphate hydrolases"/>
    <property type="match status" value="1"/>
</dbReference>
<keyword evidence="5" id="KW-0449">Lipoprotein</keyword>
<dbReference type="InterPro" id="IPR005225">
    <property type="entry name" value="Small_GTP-bd"/>
</dbReference>
<dbReference type="PRINTS" id="PR00449">
    <property type="entry name" value="RASTRNSFRMNG"/>
</dbReference>
<keyword evidence="4" id="KW-0342">GTP-binding</keyword>
<dbReference type="SMART" id="SM00175">
    <property type="entry name" value="RAB"/>
    <property type="match status" value="1"/>
</dbReference>
<proteinExistence type="inferred from homology"/>
<protein>
    <submittedName>
        <fullName evidence="6">Uncharacterized protein</fullName>
    </submittedName>
</protein>
<evidence type="ECO:0000256" key="3">
    <source>
        <dbReference type="ARBA" id="ARBA00022741"/>
    </source>
</evidence>
<keyword evidence="3" id="KW-0547">Nucleotide-binding</keyword>
<evidence type="ECO:0000256" key="4">
    <source>
        <dbReference type="ARBA" id="ARBA00023134"/>
    </source>
</evidence>